<protein>
    <recommendedName>
        <fullName evidence="2 7">DNA repair protein RecO</fullName>
    </recommendedName>
    <alternativeName>
        <fullName evidence="6 7">Recombination protein O</fullName>
    </alternativeName>
</protein>
<evidence type="ECO:0000256" key="3">
    <source>
        <dbReference type="ARBA" id="ARBA00022763"/>
    </source>
</evidence>
<comment type="function">
    <text evidence="7">Involved in DNA repair and RecF pathway recombination.</text>
</comment>
<evidence type="ECO:0000256" key="4">
    <source>
        <dbReference type="ARBA" id="ARBA00023172"/>
    </source>
</evidence>
<comment type="caution">
    <text evidence="9">The sequence shown here is derived from an EMBL/GenBank/DDBJ whole genome shotgun (WGS) entry which is preliminary data.</text>
</comment>
<keyword evidence="3 7" id="KW-0227">DNA damage</keyword>
<dbReference type="InterPro" id="IPR012340">
    <property type="entry name" value="NA-bd_OB-fold"/>
</dbReference>
<dbReference type="Gene3D" id="2.40.50.140">
    <property type="entry name" value="Nucleic acid-binding proteins"/>
    <property type="match status" value="1"/>
</dbReference>
<dbReference type="PANTHER" id="PTHR33991">
    <property type="entry name" value="DNA REPAIR PROTEIN RECO"/>
    <property type="match status" value="1"/>
</dbReference>
<reference evidence="9 10" key="1">
    <citation type="submission" date="2020-02" db="EMBL/GenBank/DDBJ databases">
        <authorList>
            <person name="Yang Z."/>
        </authorList>
    </citation>
    <scope>NUCLEOTIDE SEQUENCE [LARGE SCALE GENOMIC DNA]</scope>
    <source>
        <strain evidence="9 10">HX-7-9</strain>
    </source>
</reference>
<evidence type="ECO:0000256" key="5">
    <source>
        <dbReference type="ARBA" id="ARBA00023204"/>
    </source>
</evidence>
<dbReference type="AlphaFoldDB" id="A0A6B2KVB9"/>
<dbReference type="InterPro" id="IPR042242">
    <property type="entry name" value="RecO_C"/>
</dbReference>
<dbReference type="Gene3D" id="1.20.1440.120">
    <property type="entry name" value="Recombination protein O, C-terminal domain"/>
    <property type="match status" value="1"/>
</dbReference>
<dbReference type="SUPFAM" id="SSF50249">
    <property type="entry name" value="Nucleic acid-binding proteins"/>
    <property type="match status" value="1"/>
</dbReference>
<dbReference type="HAMAP" id="MF_00201">
    <property type="entry name" value="RecO"/>
    <property type="match status" value="1"/>
</dbReference>
<dbReference type="InterPro" id="IPR003717">
    <property type="entry name" value="RecO"/>
</dbReference>
<dbReference type="InterPro" id="IPR022572">
    <property type="entry name" value="DNA_rep/recomb_RecO_N"/>
</dbReference>
<keyword evidence="5 7" id="KW-0234">DNA repair</keyword>
<accession>A0A6B2KVB9</accession>
<dbReference type="PANTHER" id="PTHR33991:SF1">
    <property type="entry name" value="DNA REPAIR PROTEIN RECO"/>
    <property type="match status" value="1"/>
</dbReference>
<evidence type="ECO:0000313" key="9">
    <source>
        <dbReference type="EMBL" id="NDV13949.1"/>
    </source>
</evidence>
<dbReference type="Proteomes" id="UP000482578">
    <property type="component" value="Unassembled WGS sequence"/>
</dbReference>
<gene>
    <name evidence="7 9" type="primary">recO</name>
    <name evidence="9" type="ORF">GZH52_14335</name>
</gene>
<dbReference type="GO" id="GO:0006302">
    <property type="term" value="P:double-strand break repair"/>
    <property type="evidence" value="ECO:0007669"/>
    <property type="project" value="TreeGrafter"/>
</dbReference>
<keyword evidence="10" id="KW-1185">Reference proteome</keyword>
<dbReference type="Pfam" id="PF02565">
    <property type="entry name" value="RecO_C"/>
    <property type="match status" value="1"/>
</dbReference>
<dbReference type="InterPro" id="IPR037278">
    <property type="entry name" value="ARFGAP/RecO"/>
</dbReference>
<evidence type="ECO:0000259" key="8">
    <source>
        <dbReference type="Pfam" id="PF11967"/>
    </source>
</evidence>
<dbReference type="EMBL" id="JAAGAA010000014">
    <property type="protein sequence ID" value="NDV13949.1"/>
    <property type="molecule type" value="Genomic_DNA"/>
</dbReference>
<dbReference type="NCBIfam" id="TIGR00613">
    <property type="entry name" value="reco"/>
    <property type="match status" value="1"/>
</dbReference>
<evidence type="ECO:0000256" key="7">
    <source>
        <dbReference type="HAMAP-Rule" id="MF_00201"/>
    </source>
</evidence>
<dbReference type="GO" id="GO:0006310">
    <property type="term" value="P:DNA recombination"/>
    <property type="evidence" value="ECO:0007669"/>
    <property type="project" value="UniProtKB-UniRule"/>
</dbReference>
<keyword evidence="4 7" id="KW-0233">DNA recombination</keyword>
<dbReference type="Pfam" id="PF11967">
    <property type="entry name" value="RecO_N"/>
    <property type="match status" value="1"/>
</dbReference>
<evidence type="ECO:0000256" key="6">
    <source>
        <dbReference type="ARBA" id="ARBA00033409"/>
    </source>
</evidence>
<evidence type="ECO:0000313" key="10">
    <source>
        <dbReference type="Proteomes" id="UP000482578"/>
    </source>
</evidence>
<evidence type="ECO:0000256" key="2">
    <source>
        <dbReference type="ARBA" id="ARBA00021310"/>
    </source>
</evidence>
<organism evidence="9 10">
    <name type="scientific">Crenobacter caeni</name>
    <dbReference type="NCBI Taxonomy" id="2705474"/>
    <lineage>
        <taxon>Bacteria</taxon>
        <taxon>Pseudomonadati</taxon>
        <taxon>Pseudomonadota</taxon>
        <taxon>Betaproteobacteria</taxon>
        <taxon>Neisseriales</taxon>
        <taxon>Neisseriaceae</taxon>
        <taxon>Crenobacter</taxon>
    </lineage>
</organism>
<name>A0A6B2KVB9_9NEIS</name>
<dbReference type="SUPFAM" id="SSF57863">
    <property type="entry name" value="ArfGap/RecO-like zinc finger"/>
    <property type="match status" value="1"/>
</dbReference>
<comment type="similarity">
    <text evidence="1 7">Belongs to the RecO family.</text>
</comment>
<feature type="domain" description="DNA replication/recombination mediator RecO N-terminal" evidence="8">
    <location>
        <begin position="8"/>
        <end position="80"/>
    </location>
</feature>
<sequence>MQPGKVDKQRAYILHAQPYRETSLLLDVLTAAYGRVALVARGARRPRAELRGLLMPFQPLRLSWFGKNEVKTVHGADWVGGVRMLSGQALVCGFYLNELTVRLSVRDEPSDALFAAYDEAVRALSSPGASHAAVLRRYEIKLLQAQGYAPALLSDAAGVPLDAGALYRVHADASPERWEGGALPAEHAVVRGSTLLALAGGVLADAHSRREARQVTRLMLANILGDAHLASRALLPDPSLVAPEPLPAPPL</sequence>
<evidence type="ECO:0000256" key="1">
    <source>
        <dbReference type="ARBA" id="ARBA00007452"/>
    </source>
</evidence>
<proteinExistence type="inferred from homology"/>
<dbReference type="GO" id="GO:0043590">
    <property type="term" value="C:bacterial nucleoid"/>
    <property type="evidence" value="ECO:0007669"/>
    <property type="project" value="TreeGrafter"/>
</dbReference>